<dbReference type="InterPro" id="IPR004872">
    <property type="entry name" value="Lipoprotein_NlpA"/>
</dbReference>
<feature type="signal peptide" evidence="7">
    <location>
        <begin position="1"/>
        <end position="32"/>
    </location>
</feature>
<evidence type="ECO:0000256" key="3">
    <source>
        <dbReference type="ARBA" id="ARBA00023136"/>
    </source>
</evidence>
<dbReference type="GeneID" id="95774054"/>
<evidence type="ECO:0000313" key="8">
    <source>
        <dbReference type="EMBL" id="TLX43224.1"/>
    </source>
</evidence>
<comment type="similarity">
    <text evidence="6">Belongs to the nlpA lipoprotein family.</text>
</comment>
<evidence type="ECO:0000256" key="7">
    <source>
        <dbReference type="SAM" id="SignalP"/>
    </source>
</evidence>
<dbReference type="PANTHER" id="PTHR30429:SF1">
    <property type="entry name" value="D-METHIONINE-BINDING LIPOPROTEIN METQ-RELATED"/>
    <property type="match status" value="1"/>
</dbReference>
<evidence type="ECO:0000313" key="9">
    <source>
        <dbReference type="Proteomes" id="UP000305131"/>
    </source>
</evidence>
<dbReference type="PIRSF" id="PIRSF002854">
    <property type="entry name" value="MetQ"/>
    <property type="match status" value="1"/>
</dbReference>
<name>A0A6C1KJK8_XANAU</name>
<protein>
    <recommendedName>
        <fullName evidence="6">Lipoprotein</fullName>
    </recommendedName>
</protein>
<proteinExistence type="inferred from homology"/>
<reference evidence="8 9" key="1">
    <citation type="submission" date="2019-05" db="EMBL/GenBank/DDBJ databases">
        <authorList>
            <person name="Zhou X."/>
        </authorList>
    </citation>
    <scope>NUCLEOTIDE SEQUENCE [LARGE SCALE GENOMIC DNA]</scope>
    <source>
        <strain evidence="8 9">DSM 432</strain>
    </source>
</reference>
<dbReference type="Proteomes" id="UP000305131">
    <property type="component" value="Unassembled WGS sequence"/>
</dbReference>
<keyword evidence="2 7" id="KW-0732">Signal</keyword>
<evidence type="ECO:0000256" key="1">
    <source>
        <dbReference type="ARBA" id="ARBA00004635"/>
    </source>
</evidence>
<evidence type="ECO:0000256" key="4">
    <source>
        <dbReference type="ARBA" id="ARBA00023139"/>
    </source>
</evidence>
<feature type="chain" id="PRO_5025569089" description="Lipoprotein" evidence="7">
    <location>
        <begin position="33"/>
        <end position="281"/>
    </location>
</feature>
<dbReference type="Gene3D" id="3.40.190.10">
    <property type="entry name" value="Periplasmic binding protein-like II"/>
    <property type="match status" value="2"/>
</dbReference>
<evidence type="ECO:0000256" key="5">
    <source>
        <dbReference type="ARBA" id="ARBA00023288"/>
    </source>
</evidence>
<keyword evidence="4" id="KW-0564">Palmitate</keyword>
<evidence type="ECO:0000256" key="6">
    <source>
        <dbReference type="PIRNR" id="PIRNR002854"/>
    </source>
</evidence>
<organism evidence="8 9">
    <name type="scientific">Xanthobacter autotrophicus</name>
    <dbReference type="NCBI Taxonomy" id="280"/>
    <lineage>
        <taxon>Bacteria</taxon>
        <taxon>Pseudomonadati</taxon>
        <taxon>Pseudomonadota</taxon>
        <taxon>Alphaproteobacteria</taxon>
        <taxon>Hyphomicrobiales</taxon>
        <taxon>Xanthobacteraceae</taxon>
        <taxon>Xanthobacter</taxon>
    </lineage>
</organism>
<dbReference type="AlphaFoldDB" id="A0A6C1KJK8"/>
<dbReference type="PANTHER" id="PTHR30429">
    <property type="entry name" value="D-METHIONINE-BINDING LIPOPROTEIN METQ"/>
    <property type="match status" value="1"/>
</dbReference>
<keyword evidence="5 6" id="KW-0449">Lipoprotein</keyword>
<gene>
    <name evidence="8" type="ORF">FBQ73_11365</name>
</gene>
<dbReference type="RefSeq" id="WP_138399578.1">
    <property type="nucleotide sequence ID" value="NZ_JBAFVI010000002.1"/>
</dbReference>
<accession>A0A6C1KJK8</accession>
<evidence type="ECO:0000256" key="2">
    <source>
        <dbReference type="ARBA" id="ARBA00022729"/>
    </source>
</evidence>
<keyword evidence="3" id="KW-0472">Membrane</keyword>
<dbReference type="GO" id="GO:0016020">
    <property type="term" value="C:membrane"/>
    <property type="evidence" value="ECO:0007669"/>
    <property type="project" value="UniProtKB-SubCell"/>
</dbReference>
<dbReference type="Pfam" id="PF03180">
    <property type="entry name" value="Lipoprotein_9"/>
    <property type="match status" value="1"/>
</dbReference>
<comment type="subcellular location">
    <subcellularLocation>
        <location evidence="1">Membrane</location>
        <topology evidence="1">Lipid-anchor</topology>
    </subcellularLocation>
</comment>
<comment type="caution">
    <text evidence="8">The sequence shown here is derived from an EMBL/GenBank/DDBJ whole genome shotgun (WGS) entry which is preliminary data.</text>
</comment>
<dbReference type="SUPFAM" id="SSF53850">
    <property type="entry name" value="Periplasmic binding protein-like II"/>
    <property type="match status" value="1"/>
</dbReference>
<dbReference type="EMBL" id="VAUP01000022">
    <property type="protein sequence ID" value="TLX43224.1"/>
    <property type="molecule type" value="Genomic_DNA"/>
</dbReference>
<sequence>MTVLSRSRFLALAFSGAVSGLALFTLGAGAQAQTPAPAADKPLKVGVSAGPYGDVLREAARLSEKEGVKAEIIEFTDWNQPNAALQAGDIDLNNFQNRPYLANQIKTRNYQIVALDESLLVPAGIYSKTYTSAADIPAGAKIAIPNDPTNGGRALLLFQKAGLIKLKPGTGLYASVLDVAENPKKLQIVEIDAAQLPRSLDDVAAAFVSSNYAYLAGLDLNKALVAETSVEEAKPYFTLVFAAREDRKDDPRVRKFIEVYRSQPVKDFTLAKFKGSILPAW</sequence>
<dbReference type="OrthoDB" id="9812878at2"/>